<dbReference type="EMBL" id="ADBL01002379">
    <property type="status" value="NOT_ANNOTATED_CDS"/>
    <property type="molecule type" value="Genomic_DNA"/>
</dbReference>
<gene>
    <name evidence="2" type="ORF">MAPG_10642</name>
</gene>
<dbReference type="Proteomes" id="UP000011715">
    <property type="component" value="Unassembled WGS sequence"/>
</dbReference>
<evidence type="ECO:0000256" key="1">
    <source>
        <dbReference type="SAM" id="MobiDB-lite"/>
    </source>
</evidence>
<proteinExistence type="predicted"/>
<feature type="compositionally biased region" description="Basic and acidic residues" evidence="1">
    <location>
        <begin position="19"/>
        <end position="59"/>
    </location>
</feature>
<reference evidence="3" key="4">
    <citation type="journal article" date="2015" name="G3 (Bethesda)">
        <title>Genome sequences of three phytopathogenic species of the Magnaporthaceae family of fungi.</title>
        <authorList>
            <person name="Okagaki L.H."/>
            <person name="Nunes C.C."/>
            <person name="Sailsbery J."/>
            <person name="Clay B."/>
            <person name="Brown D."/>
            <person name="John T."/>
            <person name="Oh Y."/>
            <person name="Young N."/>
            <person name="Fitzgerald M."/>
            <person name="Haas B.J."/>
            <person name="Zeng Q."/>
            <person name="Young S."/>
            <person name="Adiconis X."/>
            <person name="Fan L."/>
            <person name="Levin J.Z."/>
            <person name="Mitchell T.K."/>
            <person name="Okubara P.A."/>
            <person name="Farman M.L."/>
            <person name="Kohn L.M."/>
            <person name="Birren B."/>
            <person name="Ma L.-J."/>
            <person name="Dean R.A."/>
        </authorList>
    </citation>
    <scope>NUCLEOTIDE SEQUENCE</scope>
    <source>
        <strain evidence="3">ATCC 64411 / 73-15</strain>
    </source>
</reference>
<evidence type="ECO:0000313" key="3">
    <source>
        <dbReference type="EnsemblFungi" id="MAPG_10642T0"/>
    </source>
</evidence>
<sequence>MADGRTLTLRFAQPLSEPDDQKPDDQKLNDQKLNDQKLNDQKLNDQKLNDQKLNDQKLNDQKLNDQEKVAILKAALDDIEISIVTHVAECTATVPEKTRRWLDSQIGCLQDLTWIGSVSAISNLDRWLKVGPRRIFKYTALTHSASSTEFAVMKLPKTKDGHKGYVAAVALMRTAWPSPIVIVVPERGSNDIEILRGDQIETESDSESTQDEKTTIHRYPFCYDDDLFLPKMLFIMYLLTHPQPKPVLSNEMGSFRLVELPSSVEGPEAIVTGPSPHTCT</sequence>
<feature type="region of interest" description="Disordered" evidence="1">
    <location>
        <begin position="1"/>
        <end position="59"/>
    </location>
</feature>
<organism evidence="3 4">
    <name type="scientific">Magnaporthiopsis poae (strain ATCC 64411 / 73-15)</name>
    <name type="common">Kentucky bluegrass fungus</name>
    <name type="synonym">Magnaporthe poae</name>
    <dbReference type="NCBI Taxonomy" id="644358"/>
    <lineage>
        <taxon>Eukaryota</taxon>
        <taxon>Fungi</taxon>
        <taxon>Dikarya</taxon>
        <taxon>Ascomycota</taxon>
        <taxon>Pezizomycotina</taxon>
        <taxon>Sordariomycetes</taxon>
        <taxon>Sordariomycetidae</taxon>
        <taxon>Magnaporthales</taxon>
        <taxon>Magnaporthaceae</taxon>
        <taxon>Magnaporthiopsis</taxon>
    </lineage>
</organism>
<dbReference type="AlphaFoldDB" id="A0A0C4ED49"/>
<dbReference type="VEuPathDB" id="FungiDB:MAPG_10642"/>
<reference evidence="3" key="5">
    <citation type="submission" date="2015-06" db="UniProtKB">
        <authorList>
            <consortium name="EnsemblFungi"/>
        </authorList>
    </citation>
    <scope>IDENTIFICATION</scope>
    <source>
        <strain evidence="3">ATCC 64411</strain>
    </source>
</reference>
<reference evidence="4" key="1">
    <citation type="submission" date="2010-05" db="EMBL/GenBank/DDBJ databases">
        <title>The genome sequence of Magnaporthe poae strain ATCC 64411.</title>
        <authorList>
            <person name="Ma L.-J."/>
            <person name="Dead R."/>
            <person name="Young S."/>
            <person name="Zeng Q."/>
            <person name="Koehrsen M."/>
            <person name="Alvarado L."/>
            <person name="Berlin A."/>
            <person name="Chapman S.B."/>
            <person name="Chen Z."/>
            <person name="Freedman E."/>
            <person name="Gellesch M."/>
            <person name="Goldberg J."/>
            <person name="Griggs A."/>
            <person name="Gujja S."/>
            <person name="Heilman E.R."/>
            <person name="Heiman D."/>
            <person name="Hepburn T."/>
            <person name="Howarth C."/>
            <person name="Jen D."/>
            <person name="Larson L."/>
            <person name="Mehta T."/>
            <person name="Neiman D."/>
            <person name="Pearson M."/>
            <person name="Roberts A."/>
            <person name="Saif S."/>
            <person name="Shea T."/>
            <person name="Shenoy N."/>
            <person name="Sisk P."/>
            <person name="Stolte C."/>
            <person name="Sykes S."/>
            <person name="Walk T."/>
            <person name="White J."/>
            <person name="Yandava C."/>
            <person name="Haas B."/>
            <person name="Nusbaum C."/>
            <person name="Birren B."/>
        </authorList>
    </citation>
    <scope>NUCLEOTIDE SEQUENCE [LARGE SCALE GENOMIC DNA]</scope>
    <source>
        <strain evidence="4">ATCC 64411 / 73-15</strain>
    </source>
</reference>
<evidence type="ECO:0000313" key="2">
    <source>
        <dbReference type="EMBL" id="KLU90791.1"/>
    </source>
</evidence>
<dbReference type="EnsemblFungi" id="MAPG_10642T0">
    <property type="protein sequence ID" value="MAPG_10642T0"/>
    <property type="gene ID" value="MAPG_10642"/>
</dbReference>
<reference evidence="2" key="2">
    <citation type="submission" date="2010-05" db="EMBL/GenBank/DDBJ databases">
        <title>The Genome Sequence of Magnaporthe poae strain ATCC 64411.</title>
        <authorList>
            <consortium name="The Broad Institute Genome Sequencing Platform"/>
            <consortium name="Broad Institute Genome Sequencing Center for Infectious Disease"/>
            <person name="Ma L.-J."/>
            <person name="Dead R."/>
            <person name="Young S."/>
            <person name="Zeng Q."/>
            <person name="Koehrsen M."/>
            <person name="Alvarado L."/>
            <person name="Berlin A."/>
            <person name="Chapman S.B."/>
            <person name="Chen Z."/>
            <person name="Freedman E."/>
            <person name="Gellesch M."/>
            <person name="Goldberg J."/>
            <person name="Griggs A."/>
            <person name="Gujja S."/>
            <person name="Heilman E.R."/>
            <person name="Heiman D."/>
            <person name="Hepburn T."/>
            <person name="Howarth C."/>
            <person name="Jen D."/>
            <person name="Larson L."/>
            <person name="Mehta T."/>
            <person name="Neiman D."/>
            <person name="Pearson M."/>
            <person name="Roberts A."/>
            <person name="Saif S."/>
            <person name="Shea T."/>
            <person name="Shenoy N."/>
            <person name="Sisk P."/>
            <person name="Stolte C."/>
            <person name="Sykes S."/>
            <person name="Walk T."/>
            <person name="White J."/>
            <person name="Yandava C."/>
            <person name="Haas B."/>
            <person name="Nusbaum C."/>
            <person name="Birren B."/>
        </authorList>
    </citation>
    <scope>NUCLEOTIDE SEQUENCE</scope>
    <source>
        <strain evidence="2">ATCC 64411</strain>
    </source>
</reference>
<name>A0A0C4ED49_MAGP6</name>
<dbReference type="EMBL" id="GL876975">
    <property type="protein sequence ID" value="KLU90791.1"/>
    <property type="molecule type" value="Genomic_DNA"/>
</dbReference>
<dbReference type="STRING" id="644358.A0A0C4ED49"/>
<accession>A0A0C4ED49</accession>
<reference evidence="2" key="3">
    <citation type="submission" date="2011-03" db="EMBL/GenBank/DDBJ databases">
        <title>Annotation of Magnaporthe poae ATCC 64411.</title>
        <authorList>
            <person name="Ma L.-J."/>
            <person name="Dead R."/>
            <person name="Young S.K."/>
            <person name="Zeng Q."/>
            <person name="Gargeya S."/>
            <person name="Fitzgerald M."/>
            <person name="Haas B."/>
            <person name="Abouelleil A."/>
            <person name="Alvarado L."/>
            <person name="Arachchi H.M."/>
            <person name="Berlin A."/>
            <person name="Brown A."/>
            <person name="Chapman S.B."/>
            <person name="Chen Z."/>
            <person name="Dunbar C."/>
            <person name="Freedman E."/>
            <person name="Gearin G."/>
            <person name="Gellesch M."/>
            <person name="Goldberg J."/>
            <person name="Griggs A."/>
            <person name="Gujja S."/>
            <person name="Heiman D."/>
            <person name="Howarth C."/>
            <person name="Larson L."/>
            <person name="Lui A."/>
            <person name="MacDonald P.J.P."/>
            <person name="Mehta T."/>
            <person name="Montmayeur A."/>
            <person name="Murphy C."/>
            <person name="Neiman D."/>
            <person name="Pearson M."/>
            <person name="Priest M."/>
            <person name="Roberts A."/>
            <person name="Saif S."/>
            <person name="Shea T."/>
            <person name="Shenoy N."/>
            <person name="Sisk P."/>
            <person name="Stolte C."/>
            <person name="Sykes S."/>
            <person name="Yandava C."/>
            <person name="Wortman J."/>
            <person name="Nusbaum C."/>
            <person name="Birren B."/>
        </authorList>
    </citation>
    <scope>NUCLEOTIDE SEQUENCE</scope>
    <source>
        <strain evidence="2">ATCC 64411</strain>
    </source>
</reference>
<protein>
    <submittedName>
        <fullName evidence="2 3">Uncharacterized protein</fullName>
    </submittedName>
</protein>
<keyword evidence="4" id="KW-1185">Reference proteome</keyword>
<evidence type="ECO:0000313" key="4">
    <source>
        <dbReference type="Proteomes" id="UP000011715"/>
    </source>
</evidence>